<name>A0AA88DVT1_FICCA</name>
<proteinExistence type="predicted"/>
<sequence>MGDKVPAQNYLGDFCSVIRSTQRVEDDGWEKVQFFTQHSKQNYVYCAPAPCPSAASVPSFTGHLPISYVLLQWRSPFFLSVFWVFESNIFDSLRPPAPTVCSIFPIVEFLYRKFATPPDLFNGFMYEVSPVADAASTGVCEANSN</sequence>
<dbReference type="AlphaFoldDB" id="A0AA88DVT1"/>
<accession>A0AA88DVT1</accession>
<evidence type="ECO:0000313" key="2">
    <source>
        <dbReference type="Proteomes" id="UP001187192"/>
    </source>
</evidence>
<dbReference type="Proteomes" id="UP001187192">
    <property type="component" value="Unassembled WGS sequence"/>
</dbReference>
<reference evidence="1" key="1">
    <citation type="submission" date="2023-07" db="EMBL/GenBank/DDBJ databases">
        <title>draft genome sequence of fig (Ficus carica).</title>
        <authorList>
            <person name="Takahashi T."/>
            <person name="Nishimura K."/>
        </authorList>
    </citation>
    <scope>NUCLEOTIDE SEQUENCE</scope>
</reference>
<evidence type="ECO:0000313" key="1">
    <source>
        <dbReference type="EMBL" id="GMN62035.1"/>
    </source>
</evidence>
<keyword evidence="2" id="KW-1185">Reference proteome</keyword>
<organism evidence="1 2">
    <name type="scientific">Ficus carica</name>
    <name type="common">Common fig</name>
    <dbReference type="NCBI Taxonomy" id="3494"/>
    <lineage>
        <taxon>Eukaryota</taxon>
        <taxon>Viridiplantae</taxon>
        <taxon>Streptophyta</taxon>
        <taxon>Embryophyta</taxon>
        <taxon>Tracheophyta</taxon>
        <taxon>Spermatophyta</taxon>
        <taxon>Magnoliopsida</taxon>
        <taxon>eudicotyledons</taxon>
        <taxon>Gunneridae</taxon>
        <taxon>Pentapetalae</taxon>
        <taxon>rosids</taxon>
        <taxon>fabids</taxon>
        <taxon>Rosales</taxon>
        <taxon>Moraceae</taxon>
        <taxon>Ficeae</taxon>
        <taxon>Ficus</taxon>
    </lineage>
</organism>
<protein>
    <submittedName>
        <fullName evidence="1">Uncharacterized protein</fullName>
    </submittedName>
</protein>
<dbReference type="EMBL" id="BTGU01000121">
    <property type="protein sequence ID" value="GMN62035.1"/>
    <property type="molecule type" value="Genomic_DNA"/>
</dbReference>
<gene>
    <name evidence="1" type="ORF">TIFTF001_031097</name>
</gene>
<comment type="caution">
    <text evidence="1">The sequence shown here is derived from an EMBL/GenBank/DDBJ whole genome shotgun (WGS) entry which is preliminary data.</text>
</comment>